<dbReference type="OrthoDB" id="595289at2"/>
<dbReference type="InterPro" id="IPR012349">
    <property type="entry name" value="Split_barrel_FMN-bd"/>
</dbReference>
<comment type="caution">
    <text evidence="1">The sequence shown here is derived from an EMBL/GenBank/DDBJ whole genome shotgun (WGS) entry which is preliminary data.</text>
</comment>
<dbReference type="STRING" id="1423796.FC24_GL001140"/>
<evidence type="ECO:0000313" key="2">
    <source>
        <dbReference type="Proteomes" id="UP000051638"/>
    </source>
</evidence>
<protein>
    <submittedName>
        <fullName evidence="1">FMN-binding protein</fullName>
    </submittedName>
</protein>
<dbReference type="AlphaFoldDB" id="A0A0R2D406"/>
<accession>A0A0R2D406</accession>
<proteinExistence type="predicted"/>
<reference evidence="1 2" key="1">
    <citation type="journal article" date="2015" name="Genome Announc.">
        <title>Expanding the biotechnology potential of lactobacilli through comparative genomics of 213 strains and associated genera.</title>
        <authorList>
            <person name="Sun Z."/>
            <person name="Harris H.M."/>
            <person name="McCann A."/>
            <person name="Guo C."/>
            <person name="Argimon S."/>
            <person name="Zhang W."/>
            <person name="Yang X."/>
            <person name="Jeffery I.B."/>
            <person name="Cooney J.C."/>
            <person name="Kagawa T.F."/>
            <person name="Liu W."/>
            <person name="Song Y."/>
            <person name="Salvetti E."/>
            <person name="Wrobel A."/>
            <person name="Rasinkangas P."/>
            <person name="Parkhill J."/>
            <person name="Rea M.C."/>
            <person name="O'Sullivan O."/>
            <person name="Ritari J."/>
            <person name="Douillard F.P."/>
            <person name="Paul Ross R."/>
            <person name="Yang R."/>
            <person name="Briner A.E."/>
            <person name="Felis G.E."/>
            <person name="de Vos W.M."/>
            <person name="Barrangou R."/>
            <person name="Klaenhammer T.R."/>
            <person name="Caufield P.W."/>
            <person name="Cui Y."/>
            <person name="Zhang H."/>
            <person name="O'Toole P.W."/>
        </authorList>
    </citation>
    <scope>NUCLEOTIDE SEQUENCE [LARGE SCALE GENOMIC DNA]</scope>
    <source>
        <strain evidence="1 2">DSM 20253</strain>
    </source>
</reference>
<gene>
    <name evidence="1" type="ORF">FC24_GL001140</name>
</gene>
<dbReference type="Proteomes" id="UP000051638">
    <property type="component" value="Unassembled WGS sequence"/>
</dbReference>
<dbReference type="Gene3D" id="2.30.110.10">
    <property type="entry name" value="Electron Transport, Fmn-binding Protein, Chain A"/>
    <property type="match status" value="1"/>
</dbReference>
<dbReference type="SUPFAM" id="SSF50475">
    <property type="entry name" value="FMN-binding split barrel"/>
    <property type="match status" value="1"/>
</dbReference>
<organism evidence="1 2">
    <name type="scientific">Loigolactobacillus rennini DSM 20253</name>
    <dbReference type="NCBI Taxonomy" id="1423796"/>
    <lineage>
        <taxon>Bacteria</taxon>
        <taxon>Bacillati</taxon>
        <taxon>Bacillota</taxon>
        <taxon>Bacilli</taxon>
        <taxon>Lactobacillales</taxon>
        <taxon>Lactobacillaceae</taxon>
        <taxon>Loigolactobacillus</taxon>
    </lineage>
</organism>
<evidence type="ECO:0000313" key="1">
    <source>
        <dbReference type="EMBL" id="KRM98624.1"/>
    </source>
</evidence>
<dbReference type="EMBL" id="AYYI01000029">
    <property type="protein sequence ID" value="KRM98624.1"/>
    <property type="molecule type" value="Genomic_DNA"/>
</dbReference>
<keyword evidence="2" id="KW-1185">Reference proteome</keyword>
<dbReference type="RefSeq" id="WP_057873713.1">
    <property type="nucleotide sequence ID" value="NZ_AYYI01000029.1"/>
</dbReference>
<dbReference type="PATRIC" id="fig|1423796.3.peg.1164"/>
<name>A0A0R2D406_9LACO</name>
<sequence length="122" mass="13548">MNQKFLDVINHEGPTTIVTINGNPAHVVNTWNSYLNVVDDHTILLPAAGMRSIEHDFTTDNHITLTMGSKAVPGTQGPGAGFHVHGTGQFMDHGTYYDTMKAKFEWMRKVLVVSIDDIQQKI</sequence>